<sequence>MSSPTRPAPSDVTTQTAHRSSSGETPVLVVAARPDARGLAAAEVLADRLGGAAAHSRTVDLDARLRGASTVIVLDPSPIRAKLTRDSAFTAPADSAARRDLISRLAPHQSRVRWMTRPDRAA</sequence>
<dbReference type="Proteomes" id="UP000245639">
    <property type="component" value="Unassembled WGS sequence"/>
</dbReference>
<feature type="region of interest" description="Disordered" evidence="1">
    <location>
        <begin position="1"/>
        <end position="27"/>
    </location>
</feature>
<dbReference type="EMBL" id="QEKW01000006">
    <property type="protein sequence ID" value="PVZ09370.1"/>
    <property type="molecule type" value="Genomic_DNA"/>
</dbReference>
<name>A0A2U1FBK9_9PSEU</name>
<proteinExistence type="predicted"/>
<comment type="caution">
    <text evidence="2">The sequence shown here is derived from an EMBL/GenBank/DDBJ whole genome shotgun (WGS) entry which is preliminary data.</text>
</comment>
<gene>
    <name evidence="2" type="ORF">C8D89_10626</name>
</gene>
<feature type="compositionally biased region" description="Polar residues" evidence="1">
    <location>
        <begin position="1"/>
        <end position="24"/>
    </location>
</feature>
<keyword evidence="3" id="KW-1185">Reference proteome</keyword>
<evidence type="ECO:0000313" key="3">
    <source>
        <dbReference type="Proteomes" id="UP000245639"/>
    </source>
</evidence>
<evidence type="ECO:0000313" key="2">
    <source>
        <dbReference type="EMBL" id="PVZ09370.1"/>
    </source>
</evidence>
<dbReference type="OrthoDB" id="9888954at2"/>
<dbReference type="AlphaFoldDB" id="A0A2U1FBK9"/>
<accession>A0A2U1FBK9</accession>
<dbReference type="RefSeq" id="WP_116708580.1">
    <property type="nucleotide sequence ID" value="NZ_QEKW01000006.1"/>
</dbReference>
<protein>
    <submittedName>
        <fullName evidence="2">Uncharacterized protein</fullName>
    </submittedName>
</protein>
<evidence type="ECO:0000256" key="1">
    <source>
        <dbReference type="SAM" id="MobiDB-lite"/>
    </source>
</evidence>
<reference evidence="2 3" key="1">
    <citation type="submission" date="2018-04" db="EMBL/GenBank/DDBJ databases">
        <title>Genomic Encyclopedia of Type Strains, Phase IV (KMG-IV): sequencing the most valuable type-strain genomes for metagenomic binning, comparative biology and taxonomic classification.</title>
        <authorList>
            <person name="Goeker M."/>
        </authorList>
    </citation>
    <scope>NUCLEOTIDE SEQUENCE [LARGE SCALE GENOMIC DNA]</scope>
    <source>
        <strain evidence="2 3">DSM 45771</strain>
    </source>
</reference>
<organism evidence="2 3">
    <name type="scientific">Actinomycetospora cinnamomea</name>
    <dbReference type="NCBI Taxonomy" id="663609"/>
    <lineage>
        <taxon>Bacteria</taxon>
        <taxon>Bacillati</taxon>
        <taxon>Actinomycetota</taxon>
        <taxon>Actinomycetes</taxon>
        <taxon>Pseudonocardiales</taxon>
        <taxon>Pseudonocardiaceae</taxon>
        <taxon>Actinomycetospora</taxon>
    </lineage>
</organism>